<evidence type="ECO:0008006" key="4">
    <source>
        <dbReference type="Google" id="ProtNLM"/>
    </source>
</evidence>
<dbReference type="Gene3D" id="3.40.50.720">
    <property type="entry name" value="NAD(P)-binding Rossmann-like Domain"/>
    <property type="match status" value="1"/>
</dbReference>
<dbReference type="GeneID" id="63847515"/>
<reference evidence="2" key="1">
    <citation type="submission" date="2020-01" db="EMBL/GenBank/DDBJ databases">
        <authorList>
            <consortium name="DOE Joint Genome Institute"/>
            <person name="Haridas S."/>
            <person name="Albert R."/>
            <person name="Binder M."/>
            <person name="Bloem J."/>
            <person name="Labutti K."/>
            <person name="Salamov A."/>
            <person name="Andreopoulos B."/>
            <person name="Baker S.E."/>
            <person name="Barry K."/>
            <person name="Bills G."/>
            <person name="Bluhm B.H."/>
            <person name="Cannon C."/>
            <person name="Castanera R."/>
            <person name="Culley D.E."/>
            <person name="Daum C."/>
            <person name="Ezra D."/>
            <person name="Gonzalez J.B."/>
            <person name="Henrissat B."/>
            <person name="Kuo A."/>
            <person name="Liang C."/>
            <person name="Lipzen A."/>
            <person name="Lutzoni F."/>
            <person name="Magnuson J."/>
            <person name="Mondo S."/>
            <person name="Nolan M."/>
            <person name="Ohm R."/>
            <person name="Pangilinan J."/>
            <person name="Park H.-J."/>
            <person name="Ramirez L."/>
            <person name="Alfaro M."/>
            <person name="Sun H."/>
            <person name="Tritt A."/>
            <person name="Yoshinaga Y."/>
            <person name="Zwiers L.-H."/>
            <person name="Turgeon B.G."/>
            <person name="Goodwin S.B."/>
            <person name="Spatafora J.W."/>
            <person name="Crous P.W."/>
            <person name="Grigoriev I.V."/>
        </authorList>
    </citation>
    <scope>NUCLEOTIDE SEQUENCE</scope>
    <source>
        <strain evidence="2">CBS 394.84</strain>
    </source>
</reference>
<dbReference type="Proteomes" id="UP000800039">
    <property type="component" value="Unassembled WGS sequence"/>
</dbReference>
<dbReference type="RefSeq" id="XP_040789096.1">
    <property type="nucleotide sequence ID" value="XM_040930263.1"/>
</dbReference>
<gene>
    <name evidence="2" type="ORF">K460DRAFT_314051</name>
</gene>
<dbReference type="InterPro" id="IPR052228">
    <property type="entry name" value="Sec_Metab_Biosynth_Oxidored"/>
</dbReference>
<dbReference type="OrthoDB" id="2898509at2759"/>
<keyword evidence="1" id="KW-0560">Oxidoreductase</keyword>
<proteinExistence type="predicted"/>
<accession>A0A9P4L9L1</accession>
<sequence>MVNLSLIRQSNKHIDEASTPCVAVFVGGTAGIGKITLAEIAALGTDFKAYVIGRKESEQAFKTFLDDLHQANPTANIIWVEGQVSLLSDVKRVFTPEGLDISQSLVFYSRICFVENLLPLLRASRNARVISVLSGGLERGYLLNNNGLNVEQTGSFAAMATHMHMGIMGTLTLERLAEAKENHSIVFIHSHPGIVRTGNLFRGWGEGSWGPWFAAIFMDPILMLIAFSFKESAERYLYQVTSGAFGGRGPTLPGIVGQTTRGEHTGGLFLVNRTCDAVMNEKELAKLRVTAQEAVWEKAHQVISPYV</sequence>
<dbReference type="EMBL" id="ML976616">
    <property type="protein sequence ID" value="KAF1846533.1"/>
    <property type="molecule type" value="Genomic_DNA"/>
</dbReference>
<dbReference type="SUPFAM" id="SSF51735">
    <property type="entry name" value="NAD(P)-binding Rossmann-fold domains"/>
    <property type="match status" value="1"/>
</dbReference>
<dbReference type="PANTHER" id="PTHR47534">
    <property type="entry name" value="YALI0E05731P"/>
    <property type="match status" value="1"/>
</dbReference>
<evidence type="ECO:0000313" key="2">
    <source>
        <dbReference type="EMBL" id="KAF1846533.1"/>
    </source>
</evidence>
<dbReference type="GO" id="GO:0016491">
    <property type="term" value="F:oxidoreductase activity"/>
    <property type="evidence" value="ECO:0007669"/>
    <property type="project" value="UniProtKB-KW"/>
</dbReference>
<evidence type="ECO:0000256" key="1">
    <source>
        <dbReference type="ARBA" id="ARBA00023002"/>
    </source>
</evidence>
<comment type="caution">
    <text evidence="2">The sequence shown here is derived from an EMBL/GenBank/DDBJ whole genome shotgun (WGS) entry which is preliminary data.</text>
</comment>
<keyword evidence="3" id="KW-1185">Reference proteome</keyword>
<dbReference type="AlphaFoldDB" id="A0A9P4L9L1"/>
<dbReference type="InterPro" id="IPR036291">
    <property type="entry name" value="NAD(P)-bd_dom_sf"/>
</dbReference>
<protein>
    <recommendedName>
        <fullName evidence="4">NAD(P)-binding protein</fullName>
    </recommendedName>
</protein>
<dbReference type="PANTHER" id="PTHR47534:SF3">
    <property type="entry name" value="ALCOHOL DEHYDROGENASE-LIKE C-TERMINAL DOMAIN-CONTAINING PROTEIN"/>
    <property type="match status" value="1"/>
</dbReference>
<evidence type="ECO:0000313" key="3">
    <source>
        <dbReference type="Proteomes" id="UP000800039"/>
    </source>
</evidence>
<name>A0A9P4L9L1_9PLEO</name>
<organism evidence="2 3">
    <name type="scientific">Cucurbitaria berberidis CBS 394.84</name>
    <dbReference type="NCBI Taxonomy" id="1168544"/>
    <lineage>
        <taxon>Eukaryota</taxon>
        <taxon>Fungi</taxon>
        <taxon>Dikarya</taxon>
        <taxon>Ascomycota</taxon>
        <taxon>Pezizomycotina</taxon>
        <taxon>Dothideomycetes</taxon>
        <taxon>Pleosporomycetidae</taxon>
        <taxon>Pleosporales</taxon>
        <taxon>Pleosporineae</taxon>
        <taxon>Cucurbitariaceae</taxon>
        <taxon>Cucurbitaria</taxon>
    </lineage>
</organism>